<protein>
    <recommendedName>
        <fullName evidence="3">DUF4878 domain-containing protein</fullName>
    </recommendedName>
</protein>
<reference evidence="1 2" key="1">
    <citation type="journal article" date="2004" name="Syst. Appl. Microbiol.">
        <title>Cryptoendolithic actinomycetes from antarctic sandstone rock samples: Micromonospora endolithica sp. nov. and two isolates related to Micromonospora coerulea Jensen 1932.</title>
        <authorList>
            <person name="Hirsch P."/>
            <person name="Mevs U."/>
            <person name="Kroppenstedt R.M."/>
            <person name="Schumann P."/>
            <person name="Stackebrandt E."/>
        </authorList>
    </citation>
    <scope>NUCLEOTIDE SEQUENCE [LARGE SCALE GENOMIC DNA]</scope>
    <source>
        <strain evidence="1 2">JCM 12677</strain>
    </source>
</reference>
<evidence type="ECO:0000313" key="2">
    <source>
        <dbReference type="Proteomes" id="UP000281726"/>
    </source>
</evidence>
<proteinExistence type="predicted"/>
<evidence type="ECO:0000313" key="1">
    <source>
        <dbReference type="EMBL" id="RKN38676.1"/>
    </source>
</evidence>
<dbReference type="AlphaFoldDB" id="A0A3A9YTV1"/>
<dbReference type="PROSITE" id="PS51257">
    <property type="entry name" value="PROKAR_LIPOPROTEIN"/>
    <property type="match status" value="1"/>
</dbReference>
<organism evidence="1 2">
    <name type="scientific">Micromonospora endolithica</name>
    <dbReference type="NCBI Taxonomy" id="230091"/>
    <lineage>
        <taxon>Bacteria</taxon>
        <taxon>Bacillati</taxon>
        <taxon>Actinomycetota</taxon>
        <taxon>Actinomycetes</taxon>
        <taxon>Micromonosporales</taxon>
        <taxon>Micromonosporaceae</taxon>
        <taxon>Micromonospora</taxon>
    </lineage>
</organism>
<comment type="caution">
    <text evidence="1">The sequence shown here is derived from an EMBL/GenBank/DDBJ whole genome shotgun (WGS) entry which is preliminary data.</text>
</comment>
<sequence length="147" mass="15343">MFAARIALAVLPVLAVVSCSEGRDPGHRPGAEGVREIIPLYTRALADGDGPKACSLMSKAAQEALAKRAANDDCLQSVKSVANRLDQASAAALREVKMKDPQVNAGKATVELQLDGSQQGAIDALGSTTLTLVQIDERWHIDAVPAG</sequence>
<name>A0A3A9YTV1_9ACTN</name>
<dbReference type="RefSeq" id="WP_120732869.1">
    <property type="nucleotide sequence ID" value="NZ_RBAK01000020.1"/>
</dbReference>
<dbReference type="Gene3D" id="3.10.450.50">
    <property type="match status" value="1"/>
</dbReference>
<dbReference type="EMBL" id="RBAK01000020">
    <property type="protein sequence ID" value="RKN38676.1"/>
    <property type="molecule type" value="Genomic_DNA"/>
</dbReference>
<dbReference type="Proteomes" id="UP000281726">
    <property type="component" value="Unassembled WGS sequence"/>
</dbReference>
<accession>A0A3A9YTV1</accession>
<dbReference type="OrthoDB" id="9919224at2"/>
<keyword evidence="2" id="KW-1185">Reference proteome</keyword>
<evidence type="ECO:0008006" key="3">
    <source>
        <dbReference type="Google" id="ProtNLM"/>
    </source>
</evidence>
<gene>
    <name evidence="1" type="ORF">D7223_30620</name>
</gene>